<dbReference type="InterPro" id="IPR013761">
    <property type="entry name" value="SAM/pointed_sf"/>
</dbReference>
<name>A0ABD0N2N3_CIRMR</name>
<feature type="non-terminal residue" evidence="2">
    <location>
        <position position="59"/>
    </location>
</feature>
<evidence type="ECO:0000313" key="2">
    <source>
        <dbReference type="EMBL" id="KAL0155382.1"/>
    </source>
</evidence>
<evidence type="ECO:0000313" key="3">
    <source>
        <dbReference type="Proteomes" id="UP001529510"/>
    </source>
</evidence>
<dbReference type="AlphaFoldDB" id="A0ABD0N2N3"/>
<comment type="caution">
    <text evidence="2">The sequence shown here is derived from an EMBL/GenBank/DDBJ whole genome shotgun (WGS) entry which is preliminary data.</text>
</comment>
<organism evidence="2 3">
    <name type="scientific">Cirrhinus mrigala</name>
    <name type="common">Mrigala</name>
    <dbReference type="NCBI Taxonomy" id="683832"/>
    <lineage>
        <taxon>Eukaryota</taxon>
        <taxon>Metazoa</taxon>
        <taxon>Chordata</taxon>
        <taxon>Craniata</taxon>
        <taxon>Vertebrata</taxon>
        <taxon>Euteleostomi</taxon>
        <taxon>Actinopterygii</taxon>
        <taxon>Neopterygii</taxon>
        <taxon>Teleostei</taxon>
        <taxon>Ostariophysi</taxon>
        <taxon>Cypriniformes</taxon>
        <taxon>Cyprinidae</taxon>
        <taxon>Labeoninae</taxon>
        <taxon>Labeonini</taxon>
        <taxon>Cirrhinus</taxon>
    </lineage>
</organism>
<keyword evidence="3" id="KW-1185">Reference proteome</keyword>
<proteinExistence type="predicted"/>
<protein>
    <recommendedName>
        <fullName evidence="1">SAM domain-containing protein</fullName>
    </recommendedName>
</protein>
<accession>A0ABD0N2N3</accession>
<evidence type="ECO:0000259" key="1">
    <source>
        <dbReference type="Pfam" id="PF18016"/>
    </source>
</evidence>
<feature type="domain" description="SAM" evidence="1">
    <location>
        <begin position="35"/>
        <end position="58"/>
    </location>
</feature>
<feature type="non-terminal residue" evidence="2">
    <location>
        <position position="1"/>
    </location>
</feature>
<dbReference type="Gene3D" id="1.10.150.50">
    <property type="entry name" value="Transcription Factor, Ets-1"/>
    <property type="match status" value="1"/>
</dbReference>
<sequence>HIQQMDKVNDELLMLISGNKVPQPQRNFKVVRQAAVPLTFDSSPAEVTTWLNAKGFSKP</sequence>
<dbReference type="EMBL" id="JAMKFB020000025">
    <property type="protein sequence ID" value="KAL0155382.1"/>
    <property type="molecule type" value="Genomic_DNA"/>
</dbReference>
<dbReference type="Pfam" id="PF18016">
    <property type="entry name" value="SAM_3"/>
    <property type="match status" value="1"/>
</dbReference>
<dbReference type="Proteomes" id="UP001529510">
    <property type="component" value="Unassembled WGS sequence"/>
</dbReference>
<dbReference type="InterPro" id="IPR041418">
    <property type="entry name" value="SAM_3"/>
</dbReference>
<gene>
    <name evidence="2" type="ORF">M9458_049645</name>
</gene>
<reference evidence="2 3" key="1">
    <citation type="submission" date="2024-05" db="EMBL/GenBank/DDBJ databases">
        <title>Genome sequencing and assembly of Indian major carp, Cirrhinus mrigala (Hamilton, 1822).</title>
        <authorList>
            <person name="Mohindra V."/>
            <person name="Chowdhury L.M."/>
            <person name="Lal K."/>
            <person name="Jena J.K."/>
        </authorList>
    </citation>
    <scope>NUCLEOTIDE SEQUENCE [LARGE SCALE GENOMIC DNA]</scope>
    <source>
        <strain evidence="2">CM1030</strain>
        <tissue evidence="2">Blood</tissue>
    </source>
</reference>